<gene>
    <name evidence="4" type="ORF">FHG89_06625</name>
</gene>
<feature type="domain" description="DUF7657" evidence="3">
    <location>
        <begin position="38"/>
        <end position="439"/>
    </location>
</feature>
<dbReference type="EMBL" id="VDFY01000106">
    <property type="protein sequence ID" value="TNH30551.1"/>
    <property type="molecule type" value="Genomic_DNA"/>
</dbReference>
<feature type="transmembrane region" description="Helical" evidence="1">
    <location>
        <begin position="219"/>
        <end position="238"/>
    </location>
</feature>
<evidence type="ECO:0000256" key="1">
    <source>
        <dbReference type="SAM" id="Phobius"/>
    </source>
</evidence>
<reference evidence="4 5" key="1">
    <citation type="submission" date="2019-06" db="EMBL/GenBank/DDBJ databases">
        <title>Micromonospora ordensis sp. nov., isolated from deep marine sediment.</title>
        <authorList>
            <person name="Veyisoglu A."/>
            <person name="Carro L."/>
            <person name="Klenk H.-P."/>
            <person name="Sahin N."/>
        </authorList>
    </citation>
    <scope>NUCLEOTIDE SEQUENCE [LARGE SCALE GENOMIC DNA]</scope>
    <source>
        <strain evidence="4 5">S2509</strain>
    </source>
</reference>
<dbReference type="InterPro" id="IPR056074">
    <property type="entry name" value="DUF7657"/>
</dbReference>
<feature type="transmembrane region" description="Helical" evidence="1">
    <location>
        <begin position="356"/>
        <end position="373"/>
    </location>
</feature>
<evidence type="ECO:0000259" key="2">
    <source>
        <dbReference type="Pfam" id="PF24672"/>
    </source>
</evidence>
<feature type="transmembrane region" description="Helical" evidence="1">
    <location>
        <begin position="454"/>
        <end position="474"/>
    </location>
</feature>
<accession>A0A5C4QWY3</accession>
<sequence length="677" mass="74832">MAVTTTGGPLPSATPPDVRDRVARLGRTFVRGIWFFPALLAVLLALPTVLQISGSSIGVYQSMLYGSQPDANLLINDPQSIRSDEWIVNTQLTIAQDAAGYPRINPNVGQGADVSLVLDVPYKDWSAAFRPHNLAFLVLPLDHAFAFKWWVMAVLLILSGYFFVLVLMPGQRWLAAGLSLTLLFSPFVQWWYQYITVGPLYYALFIATVFVLMLRSSRLLATVAWAALLAYLLTCFALVLYPPFQIPCALALAAFCLGHLVERHVAPHGPLRRHLLLVAMSILVAGILIGLFVATRLEAVNAVLHTAYPGQRLTRSGGFDLAHLFSGHTSLGLESSRSAAQYTIPEKGLTNQSENSNFLLVLPYLTVPCLYLLYRSHRSGRVVDWPLLLVNLAFLGALAWLFVSHLDAWGRLLFLDRVPHTRLLIGIGLLNFIGMALIVRLLRDQRSALPARTVVIGYTLALLLVQALLSLHVVRAFPGFLDLGGFVLSLVPVPLVVYLALRGRFTWATSVLLAFSVAMTAFIHPLYRGTAILTQTPLSRSIRAIAADDPDARWAAEVGIVQNFAAMNGAPSLSGVFAYPQSQLWRAAAAQGQQEYVVNRYAHVWFTFDRNPAVMVTTTFTLTAADHFLVNTEPCGPFLRQNRVKYLVTGTEINESCLKLRATIRYPAATFLIYEFW</sequence>
<comment type="caution">
    <text evidence="4">The sequence shown here is derived from an EMBL/GenBank/DDBJ whole genome shotgun (WGS) entry which is preliminary data.</text>
</comment>
<evidence type="ECO:0000313" key="5">
    <source>
        <dbReference type="Proteomes" id="UP000306145"/>
    </source>
</evidence>
<dbReference type="OrthoDB" id="3176622at2"/>
<feature type="transmembrane region" description="Helical" evidence="1">
    <location>
        <begin position="480"/>
        <end position="501"/>
    </location>
</feature>
<feature type="transmembrane region" description="Helical" evidence="1">
    <location>
        <begin position="29"/>
        <end position="50"/>
    </location>
</feature>
<feature type="transmembrane region" description="Helical" evidence="1">
    <location>
        <begin position="274"/>
        <end position="294"/>
    </location>
</feature>
<feature type="transmembrane region" description="Helical" evidence="1">
    <location>
        <begin position="198"/>
        <end position="214"/>
    </location>
</feature>
<evidence type="ECO:0000313" key="4">
    <source>
        <dbReference type="EMBL" id="TNH30551.1"/>
    </source>
</evidence>
<keyword evidence="1" id="KW-0812">Transmembrane</keyword>
<evidence type="ECO:0008006" key="6">
    <source>
        <dbReference type="Google" id="ProtNLM"/>
    </source>
</evidence>
<dbReference type="RefSeq" id="WP_139583473.1">
    <property type="nucleotide sequence ID" value="NZ_VDFY01000106.1"/>
</dbReference>
<feature type="transmembrane region" description="Helical" evidence="1">
    <location>
        <begin position="508"/>
        <end position="527"/>
    </location>
</feature>
<dbReference type="Pfam" id="PF24677">
    <property type="entry name" value="DUF7657"/>
    <property type="match status" value="1"/>
</dbReference>
<feature type="transmembrane region" description="Helical" evidence="1">
    <location>
        <begin position="147"/>
        <end position="166"/>
    </location>
</feature>
<dbReference type="AlphaFoldDB" id="A0A5C4QWY3"/>
<dbReference type="Pfam" id="PF24672">
    <property type="entry name" value="DUF7654"/>
    <property type="match status" value="1"/>
</dbReference>
<name>A0A5C4QWY3_9ACTN</name>
<dbReference type="InterPro" id="IPR056071">
    <property type="entry name" value="DUF7654"/>
</dbReference>
<dbReference type="Proteomes" id="UP000306145">
    <property type="component" value="Unassembled WGS sequence"/>
</dbReference>
<evidence type="ECO:0000259" key="3">
    <source>
        <dbReference type="Pfam" id="PF24677"/>
    </source>
</evidence>
<keyword evidence="1" id="KW-1133">Transmembrane helix</keyword>
<organism evidence="4 5">
    <name type="scientific">Micromonospora orduensis</name>
    <dbReference type="NCBI Taxonomy" id="1420891"/>
    <lineage>
        <taxon>Bacteria</taxon>
        <taxon>Bacillati</taxon>
        <taxon>Actinomycetota</taxon>
        <taxon>Actinomycetes</taxon>
        <taxon>Micromonosporales</taxon>
        <taxon>Micromonosporaceae</taxon>
        <taxon>Micromonospora</taxon>
    </lineage>
</organism>
<proteinExistence type="predicted"/>
<feature type="transmembrane region" description="Helical" evidence="1">
    <location>
        <begin position="244"/>
        <end position="262"/>
    </location>
</feature>
<keyword evidence="1" id="KW-0472">Membrane</keyword>
<feature type="domain" description="DUF7654" evidence="2">
    <location>
        <begin position="533"/>
        <end position="675"/>
    </location>
</feature>
<feature type="transmembrane region" description="Helical" evidence="1">
    <location>
        <begin position="385"/>
        <end position="403"/>
    </location>
</feature>
<feature type="transmembrane region" description="Helical" evidence="1">
    <location>
        <begin position="423"/>
        <end position="442"/>
    </location>
</feature>
<protein>
    <recommendedName>
        <fullName evidence="6">YfhO family protein</fullName>
    </recommendedName>
</protein>
<keyword evidence="5" id="KW-1185">Reference proteome</keyword>